<feature type="domain" description="Right handed beta helix" evidence="2">
    <location>
        <begin position="98"/>
        <end position="240"/>
    </location>
</feature>
<dbReference type="InterPro" id="IPR012334">
    <property type="entry name" value="Pectin_lyas_fold"/>
</dbReference>
<dbReference type="Gene3D" id="2.160.20.10">
    <property type="entry name" value="Single-stranded right-handed beta-helix, Pectin lyase-like"/>
    <property type="match status" value="1"/>
</dbReference>
<dbReference type="Pfam" id="PF13229">
    <property type="entry name" value="Beta_helix"/>
    <property type="match status" value="1"/>
</dbReference>
<dbReference type="SUPFAM" id="SSF51126">
    <property type="entry name" value="Pectin lyase-like"/>
    <property type="match status" value="1"/>
</dbReference>
<dbReference type="RefSeq" id="WP_203966786.1">
    <property type="nucleotide sequence ID" value="NZ_BOPJ01000005.1"/>
</dbReference>
<evidence type="ECO:0000313" key="3">
    <source>
        <dbReference type="EMBL" id="MFK8293200.1"/>
    </source>
</evidence>
<protein>
    <submittedName>
        <fullName evidence="3">Right-handed parallel beta-helix repeat-containing protein</fullName>
    </submittedName>
</protein>
<evidence type="ECO:0000313" key="4">
    <source>
        <dbReference type="Proteomes" id="UP001622370"/>
    </source>
</evidence>
<dbReference type="PROSITE" id="PS51257">
    <property type="entry name" value="PROKAR_LIPOPROTEIN"/>
    <property type="match status" value="1"/>
</dbReference>
<dbReference type="Proteomes" id="UP001622370">
    <property type="component" value="Unassembled WGS sequence"/>
</dbReference>
<accession>A0ABW8QA68</accession>
<gene>
    <name evidence="3" type="ORF">ACI76L_05355</name>
</gene>
<comment type="caution">
    <text evidence="3">The sequence shown here is derived from an EMBL/GenBank/DDBJ whole genome shotgun (WGS) entry which is preliminary data.</text>
</comment>
<evidence type="ECO:0000259" key="2">
    <source>
        <dbReference type="Pfam" id="PF13229"/>
    </source>
</evidence>
<proteinExistence type="predicted"/>
<dbReference type="InterPro" id="IPR039448">
    <property type="entry name" value="Beta_helix"/>
</dbReference>
<keyword evidence="4" id="KW-1185">Reference proteome</keyword>
<organism evidence="3 4">
    <name type="scientific">Capnocytophaga stomatis</name>
    <dbReference type="NCBI Taxonomy" id="1848904"/>
    <lineage>
        <taxon>Bacteria</taxon>
        <taxon>Pseudomonadati</taxon>
        <taxon>Bacteroidota</taxon>
        <taxon>Flavobacteriia</taxon>
        <taxon>Flavobacteriales</taxon>
        <taxon>Flavobacteriaceae</taxon>
        <taxon>Capnocytophaga</taxon>
    </lineage>
</organism>
<keyword evidence="1" id="KW-0732">Signal</keyword>
<dbReference type="InterPro" id="IPR011050">
    <property type="entry name" value="Pectin_lyase_fold/virulence"/>
</dbReference>
<feature type="chain" id="PRO_5045066293" evidence="1">
    <location>
        <begin position="22"/>
        <end position="585"/>
    </location>
</feature>
<reference evidence="3 4" key="1">
    <citation type="journal article" date="2016" name="Sci. Rep.">
        <title>Whole genome sequencing identifies a novel species of the genus Capnocytophaga isolated from dog and cat bite wounds in humans.</title>
        <authorList>
            <person name="Zangenah S."/>
            <person name="Abbasi N."/>
            <person name="Andersson A.F."/>
            <person name="Bergman P."/>
        </authorList>
    </citation>
    <scope>NUCLEOTIDE SEQUENCE [LARGE SCALE GENOMIC DNA]</scope>
    <source>
        <strain evidence="3 4">W5</strain>
    </source>
</reference>
<name>A0ABW8QA68_9FLAO</name>
<sequence>MKKRFISLFSILVIVPYTFFATTSCTFEDIFDHVAEEQKKLDKDKGKNDSDEKIQEENYDFIITPQNVTGDFRKFFQSIADKHSNILIKDGTYDIELVNGDGVKPKDGSTITFEKNAKIRVKPNRLERYSVFDLRGRKNITIKNPNLEGDKYTHLGSTGQWGVGIYIVSCSNIVIHGGYITKFWGDGLCLANCENVKIFNPELIDNRRQGISIISCENVEIHSPIITNTSGHKPGYGIDIEPDWNGEHVKGLKIYEATFKNNGNDTYPVGFCLSTRMVKNINPNKSRSLIPTHFDIELINPTFYGDALLISTPGDLAYGKIIIKNPVFHNVKEIGMFFLNHQSDNFKTEIINPTLFNSVQSNKRSIYYAPILFDCNHYATKAVGNRNITIENPKIIADDKAIYKTSAIRNIVHSTSYKDDLKNVTIKNLEIRGYSTPFSNYNGTGKVDTYSNLSDSFTLTLNSKGSNLPSFSFFPWQASEVSKTLERALIDFRENIKDPIIYLNDNIPISGFELYYVNNSANKMPLNLNFGTKYTPKRKTVKRAGQVQHSSNGITIPHGSHVTLVKKGANTWEIVDTKSSKNIRY</sequence>
<dbReference type="EMBL" id="JBJGWJ010000003">
    <property type="protein sequence ID" value="MFK8293200.1"/>
    <property type="molecule type" value="Genomic_DNA"/>
</dbReference>
<feature type="signal peptide" evidence="1">
    <location>
        <begin position="1"/>
        <end position="21"/>
    </location>
</feature>
<evidence type="ECO:0000256" key="1">
    <source>
        <dbReference type="SAM" id="SignalP"/>
    </source>
</evidence>